<dbReference type="EnsemblPlants" id="KEH25759">
    <property type="protein sequence ID" value="KEH25759"/>
    <property type="gene ID" value="MTR_6g034070"/>
</dbReference>
<dbReference type="Pfam" id="PF07127">
    <property type="entry name" value="Nodulin_late"/>
    <property type="match status" value="1"/>
</dbReference>
<dbReference type="GO" id="GO:0046872">
    <property type="term" value="F:metal ion binding"/>
    <property type="evidence" value="ECO:0007669"/>
    <property type="project" value="InterPro"/>
</dbReference>
<evidence type="ECO:0000313" key="5">
    <source>
        <dbReference type="EnsemblPlants" id="KEH25759"/>
    </source>
</evidence>
<dbReference type="AlphaFoldDB" id="A0A072U7M5"/>
<dbReference type="Gramene" id="rna35296">
    <property type="protein sequence ID" value="RHN50940.1"/>
    <property type="gene ID" value="gene35296"/>
</dbReference>
<feature type="domain" description="Late nodulin" evidence="2">
    <location>
        <begin position="1"/>
        <end position="53"/>
    </location>
</feature>
<evidence type="ECO:0000256" key="1">
    <source>
        <dbReference type="SAM" id="Phobius"/>
    </source>
</evidence>
<sequence>MAKVLNCFYHMIISVFTFIIVVDCVVICDLEKDCRQYLCIPPEFPRCIGGICRCK</sequence>
<keyword evidence="1" id="KW-0812">Transmembrane</keyword>
<evidence type="ECO:0000259" key="2">
    <source>
        <dbReference type="Pfam" id="PF07127"/>
    </source>
</evidence>
<dbReference type="InterPro" id="IPR009810">
    <property type="entry name" value="Nodulin_late_dom"/>
</dbReference>
<accession>A0A072U7M5</accession>
<dbReference type="Proteomes" id="UP000265566">
    <property type="component" value="Chromosome 6"/>
</dbReference>
<evidence type="ECO:0000313" key="7">
    <source>
        <dbReference type="Proteomes" id="UP000265566"/>
    </source>
</evidence>
<reference evidence="4" key="5">
    <citation type="journal article" date="2018" name="Nat. Plants">
        <title>Whole-genome landscape of Medicago truncatula symbiotic genes.</title>
        <authorList>
            <person name="Pecrix Y."/>
            <person name="Gamas P."/>
            <person name="Carrere S."/>
        </authorList>
    </citation>
    <scope>NUCLEOTIDE SEQUENCE</scope>
    <source>
        <tissue evidence="4">Leaves</tissue>
    </source>
</reference>
<reference evidence="3 6" key="1">
    <citation type="journal article" date="2011" name="Nature">
        <title>The Medicago genome provides insight into the evolution of rhizobial symbioses.</title>
        <authorList>
            <person name="Young N.D."/>
            <person name="Debelle F."/>
            <person name="Oldroyd G.E."/>
            <person name="Geurts R."/>
            <person name="Cannon S.B."/>
            <person name="Udvardi M.K."/>
            <person name="Benedito V.A."/>
            <person name="Mayer K.F."/>
            <person name="Gouzy J."/>
            <person name="Schoof H."/>
            <person name="Van de Peer Y."/>
            <person name="Proost S."/>
            <person name="Cook D.R."/>
            <person name="Meyers B.C."/>
            <person name="Spannagl M."/>
            <person name="Cheung F."/>
            <person name="De Mita S."/>
            <person name="Krishnakumar V."/>
            <person name="Gundlach H."/>
            <person name="Zhou S."/>
            <person name="Mudge J."/>
            <person name="Bharti A.K."/>
            <person name="Murray J.D."/>
            <person name="Naoumkina M.A."/>
            <person name="Rosen B."/>
            <person name="Silverstein K.A."/>
            <person name="Tang H."/>
            <person name="Rombauts S."/>
            <person name="Zhao P.X."/>
            <person name="Zhou P."/>
            <person name="Barbe V."/>
            <person name="Bardou P."/>
            <person name="Bechner M."/>
            <person name="Bellec A."/>
            <person name="Berger A."/>
            <person name="Berges H."/>
            <person name="Bidwell S."/>
            <person name="Bisseling T."/>
            <person name="Choisne N."/>
            <person name="Couloux A."/>
            <person name="Denny R."/>
            <person name="Deshpande S."/>
            <person name="Dai X."/>
            <person name="Doyle J.J."/>
            <person name="Dudez A.M."/>
            <person name="Farmer A.D."/>
            <person name="Fouteau S."/>
            <person name="Franken C."/>
            <person name="Gibelin C."/>
            <person name="Gish J."/>
            <person name="Goldstein S."/>
            <person name="Gonzalez A.J."/>
            <person name="Green P.J."/>
            <person name="Hallab A."/>
            <person name="Hartog M."/>
            <person name="Hua A."/>
            <person name="Humphray S.J."/>
            <person name="Jeong D.H."/>
            <person name="Jing Y."/>
            <person name="Jocker A."/>
            <person name="Kenton S.M."/>
            <person name="Kim D.J."/>
            <person name="Klee K."/>
            <person name="Lai H."/>
            <person name="Lang C."/>
            <person name="Lin S."/>
            <person name="Macmil S.L."/>
            <person name="Magdelenat G."/>
            <person name="Matthews L."/>
            <person name="McCorrison J."/>
            <person name="Monaghan E.L."/>
            <person name="Mun J.H."/>
            <person name="Najar F.Z."/>
            <person name="Nicholson C."/>
            <person name="Noirot C."/>
            <person name="O'Bleness M."/>
            <person name="Paule C.R."/>
            <person name="Poulain J."/>
            <person name="Prion F."/>
            <person name="Qin B."/>
            <person name="Qu C."/>
            <person name="Retzel E.F."/>
            <person name="Riddle C."/>
            <person name="Sallet E."/>
            <person name="Samain S."/>
            <person name="Samson N."/>
            <person name="Sanders I."/>
            <person name="Saurat O."/>
            <person name="Scarpelli C."/>
            <person name="Schiex T."/>
            <person name="Segurens B."/>
            <person name="Severin A.J."/>
            <person name="Sherrier D.J."/>
            <person name="Shi R."/>
            <person name="Sims S."/>
            <person name="Singer S.R."/>
            <person name="Sinharoy S."/>
            <person name="Sterck L."/>
            <person name="Viollet A."/>
            <person name="Wang B.B."/>
            <person name="Wang K."/>
            <person name="Wang M."/>
            <person name="Wang X."/>
            <person name="Warfsmann J."/>
            <person name="Weissenbach J."/>
            <person name="White D.D."/>
            <person name="White J.D."/>
            <person name="Wiley G.B."/>
            <person name="Wincker P."/>
            <person name="Xing Y."/>
            <person name="Yang L."/>
            <person name="Yao Z."/>
            <person name="Ying F."/>
            <person name="Zhai J."/>
            <person name="Zhou L."/>
            <person name="Zuber A."/>
            <person name="Denarie J."/>
            <person name="Dixon R.A."/>
            <person name="May G.D."/>
            <person name="Schwartz D.C."/>
            <person name="Rogers J."/>
            <person name="Quetier F."/>
            <person name="Town C.D."/>
            <person name="Roe B.A."/>
        </authorList>
    </citation>
    <scope>NUCLEOTIDE SEQUENCE [LARGE SCALE GENOMIC DNA]</scope>
    <source>
        <strain evidence="3">A17</strain>
        <strain evidence="5 6">cv. Jemalong A17</strain>
    </source>
</reference>
<dbReference type="EMBL" id="CM001222">
    <property type="protein sequence ID" value="KEH25759.1"/>
    <property type="molecule type" value="Genomic_DNA"/>
</dbReference>
<name>A0A072U7M5_MEDTR</name>
<evidence type="ECO:0000313" key="3">
    <source>
        <dbReference type="EMBL" id="KEH25759.1"/>
    </source>
</evidence>
<protein>
    <submittedName>
        <fullName evidence="3">Nodule Cysteine-Rich (NCR) secreted peptide</fullName>
    </submittedName>
    <submittedName>
        <fullName evidence="4">Putative Late nodulin</fullName>
    </submittedName>
</protein>
<reference evidence="3 6" key="2">
    <citation type="journal article" date="2014" name="BMC Genomics">
        <title>An improved genome release (version Mt4.0) for the model legume Medicago truncatula.</title>
        <authorList>
            <person name="Tang H."/>
            <person name="Krishnakumar V."/>
            <person name="Bidwell S."/>
            <person name="Rosen B."/>
            <person name="Chan A."/>
            <person name="Zhou S."/>
            <person name="Gentzbittel L."/>
            <person name="Childs K.L."/>
            <person name="Yandell M."/>
            <person name="Gundlach H."/>
            <person name="Mayer K.F."/>
            <person name="Schwartz D.C."/>
            <person name="Town C.D."/>
        </authorList>
    </citation>
    <scope>GENOME REANNOTATION</scope>
    <source>
        <strain evidence="3">A17</strain>
        <strain evidence="5 6">cv. Jemalong A17</strain>
    </source>
</reference>
<evidence type="ECO:0000313" key="6">
    <source>
        <dbReference type="Proteomes" id="UP000002051"/>
    </source>
</evidence>
<keyword evidence="6" id="KW-1185">Reference proteome</keyword>
<dbReference type="Proteomes" id="UP000002051">
    <property type="component" value="Chromosome 6"/>
</dbReference>
<reference evidence="7" key="4">
    <citation type="journal article" date="2018" name="Nat. Plants">
        <title>Whole-genome landscape of Medicago truncatula symbiotic genes.</title>
        <authorList>
            <person name="Pecrix Y."/>
            <person name="Staton S.E."/>
            <person name="Sallet E."/>
            <person name="Lelandais-Briere C."/>
            <person name="Moreau S."/>
            <person name="Carrere S."/>
            <person name="Blein T."/>
            <person name="Jardinaud M.F."/>
            <person name="Latrasse D."/>
            <person name="Zouine M."/>
            <person name="Zahm M."/>
            <person name="Kreplak J."/>
            <person name="Mayjonade B."/>
            <person name="Satge C."/>
            <person name="Perez M."/>
            <person name="Cauet S."/>
            <person name="Marande W."/>
            <person name="Chantry-Darmon C."/>
            <person name="Lopez-Roques C."/>
            <person name="Bouchez O."/>
            <person name="Berard A."/>
            <person name="Debelle F."/>
            <person name="Munos S."/>
            <person name="Bendahmane A."/>
            <person name="Berges H."/>
            <person name="Niebel A."/>
            <person name="Buitink J."/>
            <person name="Frugier F."/>
            <person name="Benhamed M."/>
            <person name="Crespi M."/>
            <person name="Gouzy J."/>
            <person name="Gamas P."/>
        </authorList>
    </citation>
    <scope>NUCLEOTIDE SEQUENCE [LARGE SCALE GENOMIC DNA]</scope>
    <source>
        <strain evidence="7">cv. Jemalong A17</strain>
    </source>
</reference>
<dbReference type="HOGENOM" id="CLU_181053_0_0_1"/>
<dbReference type="EMBL" id="PSQE01000006">
    <property type="protein sequence ID" value="RHN50940.1"/>
    <property type="molecule type" value="Genomic_DNA"/>
</dbReference>
<gene>
    <name evidence="3" type="ordered locus">MTR_6g034070</name>
    <name evidence="4" type="ORF">MtrunA17_Chr6g0463011</name>
</gene>
<feature type="transmembrane region" description="Helical" evidence="1">
    <location>
        <begin position="12"/>
        <end position="30"/>
    </location>
</feature>
<reference evidence="5" key="3">
    <citation type="submission" date="2015-04" db="UniProtKB">
        <authorList>
            <consortium name="EnsemblPlants"/>
        </authorList>
    </citation>
    <scope>IDENTIFICATION</scope>
    <source>
        <strain evidence="5">cv. Jemalong A17</strain>
    </source>
</reference>
<evidence type="ECO:0000313" key="4">
    <source>
        <dbReference type="EMBL" id="RHN50940.1"/>
    </source>
</evidence>
<organism evidence="3 6">
    <name type="scientific">Medicago truncatula</name>
    <name type="common">Barrel medic</name>
    <name type="synonym">Medicago tribuloides</name>
    <dbReference type="NCBI Taxonomy" id="3880"/>
    <lineage>
        <taxon>Eukaryota</taxon>
        <taxon>Viridiplantae</taxon>
        <taxon>Streptophyta</taxon>
        <taxon>Embryophyta</taxon>
        <taxon>Tracheophyta</taxon>
        <taxon>Spermatophyta</taxon>
        <taxon>Magnoliopsida</taxon>
        <taxon>eudicotyledons</taxon>
        <taxon>Gunneridae</taxon>
        <taxon>Pentapetalae</taxon>
        <taxon>rosids</taxon>
        <taxon>fabids</taxon>
        <taxon>Fabales</taxon>
        <taxon>Fabaceae</taxon>
        <taxon>Papilionoideae</taxon>
        <taxon>50 kb inversion clade</taxon>
        <taxon>NPAAA clade</taxon>
        <taxon>Hologalegina</taxon>
        <taxon>IRL clade</taxon>
        <taxon>Trifolieae</taxon>
        <taxon>Medicago</taxon>
    </lineage>
</organism>
<keyword evidence="1" id="KW-0472">Membrane</keyword>
<proteinExistence type="predicted"/>
<keyword evidence="1" id="KW-1133">Transmembrane helix</keyword>